<dbReference type="InterPro" id="IPR017225">
    <property type="entry name" value="Cell_shape_determin_MreD_prd"/>
</dbReference>
<proteinExistence type="inferred from homology"/>
<evidence type="ECO:0000256" key="1">
    <source>
        <dbReference type="ARBA" id="ARBA00004651"/>
    </source>
</evidence>
<feature type="transmembrane region" description="Helical" evidence="8">
    <location>
        <begin position="20"/>
        <end position="44"/>
    </location>
</feature>
<evidence type="ECO:0000256" key="6">
    <source>
        <dbReference type="ARBA" id="ARBA00022989"/>
    </source>
</evidence>
<dbReference type="RefSeq" id="WP_072965673.1">
    <property type="nucleotide sequence ID" value="NZ_FRAJ01000003.1"/>
</dbReference>
<evidence type="ECO:0000256" key="4">
    <source>
        <dbReference type="ARBA" id="ARBA00022692"/>
    </source>
</evidence>
<dbReference type="Proteomes" id="UP000184082">
    <property type="component" value="Unassembled WGS sequence"/>
</dbReference>
<keyword evidence="4 8" id="KW-0812">Transmembrane</keyword>
<dbReference type="EMBL" id="FRAJ01000003">
    <property type="protein sequence ID" value="SHJ75539.1"/>
    <property type="molecule type" value="Genomic_DNA"/>
</dbReference>
<protein>
    <submittedName>
        <fullName evidence="9">Rod shape-determining protein MreD</fullName>
    </submittedName>
</protein>
<dbReference type="GO" id="GO:0005886">
    <property type="term" value="C:plasma membrane"/>
    <property type="evidence" value="ECO:0007669"/>
    <property type="project" value="UniProtKB-SubCell"/>
</dbReference>
<dbReference type="InterPro" id="IPR007227">
    <property type="entry name" value="Cell_shape_determining_MreD"/>
</dbReference>
<keyword evidence="6 8" id="KW-1133">Transmembrane helix</keyword>
<evidence type="ECO:0000256" key="7">
    <source>
        <dbReference type="ARBA" id="ARBA00023136"/>
    </source>
</evidence>
<feature type="transmembrane region" description="Helical" evidence="8">
    <location>
        <begin position="95"/>
        <end position="121"/>
    </location>
</feature>
<organism evidence="9 10">
    <name type="scientific">Caminicella sporogenes DSM 14501</name>
    <dbReference type="NCBI Taxonomy" id="1121266"/>
    <lineage>
        <taxon>Bacteria</taxon>
        <taxon>Bacillati</taxon>
        <taxon>Bacillota</taxon>
        <taxon>Clostridia</taxon>
        <taxon>Peptostreptococcales</taxon>
        <taxon>Caminicellaceae</taxon>
        <taxon>Caminicella</taxon>
    </lineage>
</organism>
<dbReference type="Pfam" id="PF04093">
    <property type="entry name" value="MreD"/>
    <property type="match status" value="1"/>
</dbReference>
<evidence type="ECO:0000256" key="2">
    <source>
        <dbReference type="ARBA" id="ARBA00007776"/>
    </source>
</evidence>
<dbReference type="AlphaFoldDB" id="A0A1M6LWI5"/>
<keyword evidence="7 8" id="KW-0472">Membrane</keyword>
<comment type="similarity">
    <text evidence="2">Belongs to the MreD family.</text>
</comment>
<dbReference type="NCBIfam" id="TIGR03426">
    <property type="entry name" value="shape_MreD"/>
    <property type="match status" value="1"/>
</dbReference>
<reference evidence="9 10" key="1">
    <citation type="submission" date="2016-11" db="EMBL/GenBank/DDBJ databases">
        <authorList>
            <person name="Jaros S."/>
            <person name="Januszkiewicz K."/>
            <person name="Wedrychowicz H."/>
        </authorList>
    </citation>
    <scope>NUCLEOTIDE SEQUENCE [LARGE SCALE GENOMIC DNA]</scope>
    <source>
        <strain evidence="9 10">DSM 14501</strain>
    </source>
</reference>
<keyword evidence="10" id="KW-1185">Reference proteome</keyword>
<feature type="transmembrane region" description="Helical" evidence="8">
    <location>
        <begin position="133"/>
        <end position="152"/>
    </location>
</feature>
<evidence type="ECO:0000256" key="3">
    <source>
        <dbReference type="ARBA" id="ARBA00022475"/>
    </source>
</evidence>
<gene>
    <name evidence="9" type="ORF">SAMN02745883_00374</name>
</gene>
<keyword evidence="3" id="KW-1003">Cell membrane</keyword>
<evidence type="ECO:0000256" key="8">
    <source>
        <dbReference type="SAM" id="Phobius"/>
    </source>
</evidence>
<evidence type="ECO:0000313" key="10">
    <source>
        <dbReference type="Proteomes" id="UP000184082"/>
    </source>
</evidence>
<accession>A0A1M6LWI5</accession>
<dbReference type="GO" id="GO:0008360">
    <property type="term" value="P:regulation of cell shape"/>
    <property type="evidence" value="ECO:0007669"/>
    <property type="project" value="UniProtKB-KW"/>
</dbReference>
<evidence type="ECO:0000256" key="5">
    <source>
        <dbReference type="ARBA" id="ARBA00022960"/>
    </source>
</evidence>
<sequence length="160" mass="18863">MNKYLLYLLVILNFILQTTIFQYFRIAGILPNTALILVIIISLLNGRKKGITAGILAGLLQDFFFSRAIGINLLIYLFISYFIGGLEKKLFKDNLLTPIFLIAVSTIFYYLIYCLILYFLNYSSNFWFVLKKVTLFEMVYNITVGIFVYKWFYYKYYVSK</sequence>
<feature type="transmembrane region" description="Helical" evidence="8">
    <location>
        <begin position="64"/>
        <end position="83"/>
    </location>
</feature>
<keyword evidence="5" id="KW-0133">Cell shape</keyword>
<evidence type="ECO:0000313" key="9">
    <source>
        <dbReference type="EMBL" id="SHJ75539.1"/>
    </source>
</evidence>
<name>A0A1M6LWI5_9FIRM</name>
<dbReference type="PIRSF" id="PIRSF037497">
    <property type="entry name" value="MreD_Clostridium/Treponema_prd"/>
    <property type="match status" value="1"/>
</dbReference>
<comment type="subcellular location">
    <subcellularLocation>
        <location evidence="1">Cell membrane</location>
        <topology evidence="1">Multi-pass membrane protein</topology>
    </subcellularLocation>
</comment>
<dbReference type="STRING" id="1121266.SAMN02745883_00374"/>